<evidence type="ECO:0000313" key="3">
    <source>
        <dbReference type="Proteomes" id="UP001221413"/>
    </source>
</evidence>
<feature type="region of interest" description="Disordered" evidence="1">
    <location>
        <begin position="98"/>
        <end position="126"/>
    </location>
</feature>
<evidence type="ECO:0000256" key="1">
    <source>
        <dbReference type="SAM" id="MobiDB-lite"/>
    </source>
</evidence>
<reference evidence="2" key="1">
    <citation type="submission" date="2023-01" db="EMBL/GenBank/DDBJ databases">
        <title>The chitinases involved in constricting ring structure development in the nematode-trapping fungus Drechslerella dactyloides.</title>
        <authorList>
            <person name="Wang R."/>
            <person name="Zhang L."/>
            <person name="Tang P."/>
            <person name="Li S."/>
            <person name="Liang L."/>
        </authorList>
    </citation>
    <scope>NUCLEOTIDE SEQUENCE</scope>
    <source>
        <strain evidence="2">YMF1.00031</strain>
    </source>
</reference>
<accession>A0AAD6J3T9</accession>
<feature type="region of interest" description="Disordered" evidence="1">
    <location>
        <begin position="22"/>
        <end position="60"/>
    </location>
</feature>
<gene>
    <name evidence="2" type="ORF">Dda_4237</name>
</gene>
<dbReference type="AlphaFoldDB" id="A0AAD6J3T9"/>
<evidence type="ECO:0000313" key="2">
    <source>
        <dbReference type="EMBL" id="KAJ6261567.1"/>
    </source>
</evidence>
<sequence>MSAIEQDMTWIRMYGDKLTKDEIHKAPGELQQRHGGRLRERQHGREHGKHRVREVAKDAKDGGDKVLDTLRERGHVVNSMCYTYGEIMIRVRAHLSRGDAPMTSPNSIWEAPASDRRVPTKRIQQQ</sequence>
<dbReference type="EMBL" id="JAQGDS010000004">
    <property type="protein sequence ID" value="KAJ6261567.1"/>
    <property type="molecule type" value="Genomic_DNA"/>
</dbReference>
<proteinExistence type="predicted"/>
<name>A0AAD6J3T9_DREDA</name>
<comment type="caution">
    <text evidence="2">The sequence shown here is derived from an EMBL/GenBank/DDBJ whole genome shotgun (WGS) entry which is preliminary data.</text>
</comment>
<dbReference type="Proteomes" id="UP001221413">
    <property type="component" value="Unassembled WGS sequence"/>
</dbReference>
<keyword evidence="3" id="KW-1185">Reference proteome</keyword>
<protein>
    <submittedName>
        <fullName evidence="2">Uncharacterized protein</fullName>
    </submittedName>
</protein>
<organism evidence="2 3">
    <name type="scientific">Drechslerella dactyloides</name>
    <name type="common">Nematode-trapping fungus</name>
    <name type="synonym">Arthrobotrys dactyloides</name>
    <dbReference type="NCBI Taxonomy" id="74499"/>
    <lineage>
        <taxon>Eukaryota</taxon>
        <taxon>Fungi</taxon>
        <taxon>Dikarya</taxon>
        <taxon>Ascomycota</taxon>
        <taxon>Pezizomycotina</taxon>
        <taxon>Orbiliomycetes</taxon>
        <taxon>Orbiliales</taxon>
        <taxon>Orbiliaceae</taxon>
        <taxon>Drechslerella</taxon>
    </lineage>
</organism>